<dbReference type="EMBL" id="BSPL01000014">
    <property type="protein sequence ID" value="GLS70345.1"/>
    <property type="molecule type" value="Genomic_DNA"/>
</dbReference>
<accession>A0AA37WQT6</accession>
<reference evidence="2" key="1">
    <citation type="journal article" date="2019" name="Int. J. Syst. Evol. Microbiol.">
        <title>The Global Catalogue of Microorganisms (GCM) 10K type strain sequencing project: providing services to taxonomists for standard genome sequencing and annotation.</title>
        <authorList>
            <consortium name="The Broad Institute Genomics Platform"/>
            <consortium name="The Broad Institute Genome Sequencing Center for Infectious Disease"/>
            <person name="Wu L."/>
            <person name="Ma J."/>
        </authorList>
    </citation>
    <scope>NUCLEOTIDE SEQUENCE [LARGE SCALE GENOMIC DNA]</scope>
    <source>
        <strain evidence="2">NBRC 103632</strain>
    </source>
</reference>
<keyword evidence="2" id="KW-1185">Reference proteome</keyword>
<proteinExistence type="predicted"/>
<sequence>MGLAPDPRFLFPALPTLLQRLGPLSLTGTAQRTGPDRPVTADPAAMQARAGSRNLQAHRPLGTARVEGDSRAGNRDGIVSAAPAAKRISAAAAVEHTLAFRGAAGEPGIQNL</sequence>
<protein>
    <submittedName>
        <fullName evidence="1">Uncharacterized protein</fullName>
    </submittedName>
</protein>
<organism evidence="1 2">
    <name type="scientific">Methylobacterium tardum</name>
    <dbReference type="NCBI Taxonomy" id="374432"/>
    <lineage>
        <taxon>Bacteria</taxon>
        <taxon>Pseudomonadati</taxon>
        <taxon>Pseudomonadota</taxon>
        <taxon>Alphaproteobacteria</taxon>
        <taxon>Hyphomicrobiales</taxon>
        <taxon>Methylobacteriaceae</taxon>
        <taxon>Methylobacterium</taxon>
    </lineage>
</organism>
<dbReference type="Proteomes" id="UP001157440">
    <property type="component" value="Unassembled WGS sequence"/>
</dbReference>
<comment type="caution">
    <text evidence="1">The sequence shown here is derived from an EMBL/GenBank/DDBJ whole genome shotgun (WGS) entry which is preliminary data.</text>
</comment>
<gene>
    <name evidence="1" type="ORF">GCM10007890_23580</name>
</gene>
<dbReference type="AlphaFoldDB" id="A0AA37WQT6"/>
<name>A0AA37WQT6_9HYPH</name>
<evidence type="ECO:0000313" key="1">
    <source>
        <dbReference type="EMBL" id="GLS70345.1"/>
    </source>
</evidence>
<evidence type="ECO:0000313" key="2">
    <source>
        <dbReference type="Proteomes" id="UP001157440"/>
    </source>
</evidence>